<organism evidence="2 3">
    <name type="scientific">Tomato leaf curl betasatellite</name>
    <dbReference type="NCBI Taxonomy" id="220812"/>
    <lineage>
        <taxon>Viruses</taxon>
        <taxon>Viruses incertae sedis</taxon>
        <taxon>Tolecusatellitidae</taxon>
        <taxon>Betasatellite</taxon>
        <taxon>Betasatellite solanisrilankaense</taxon>
    </lineage>
</organism>
<dbReference type="KEGG" id="vg:80519779"/>
<dbReference type="Pfam" id="PF09593">
    <property type="entry name" value="Pathogen_betaC1"/>
    <property type="match status" value="1"/>
</dbReference>
<dbReference type="InterPro" id="IPR018583">
    <property type="entry name" value="CLCuD_DNA-betaC1"/>
</dbReference>
<keyword evidence="3" id="KW-1185">Reference proteome</keyword>
<evidence type="ECO:0000259" key="1">
    <source>
        <dbReference type="Pfam" id="PF09593"/>
    </source>
</evidence>
<gene>
    <name evidence="2" type="primary">C1</name>
</gene>
<feature type="domain" description="Cotton leaf-curl disease DNA-betaC1" evidence="1">
    <location>
        <begin position="2"/>
        <end position="118"/>
    </location>
</feature>
<dbReference type="Proteomes" id="UP000241108">
    <property type="component" value="Segment"/>
</dbReference>
<name>Q70UF5_9VIRU</name>
<accession>Q70UF5</accession>
<evidence type="ECO:0000313" key="3">
    <source>
        <dbReference type="Proteomes" id="UP000241108"/>
    </source>
</evidence>
<dbReference type="RefSeq" id="YP_010782916.1">
    <property type="nucleotide sequence ID" value="NC_075101.1"/>
</dbReference>
<evidence type="ECO:0000313" key="2">
    <source>
        <dbReference type="EMBL" id="CAD65758.1"/>
    </source>
</evidence>
<protein>
    <submittedName>
        <fullName evidence="2">C1 protein</fullName>
    </submittedName>
</protein>
<proteinExistence type="predicted"/>
<dbReference type="EMBL" id="AJ542493">
    <property type="protein sequence ID" value="CAD65758.1"/>
    <property type="molecule type" value="Genomic_DNA"/>
</dbReference>
<reference evidence="2 3" key="1">
    <citation type="journal article" date="2004" name="Arch. Virol.">
        <title>Diversity of begomovirus DNA beta satellites of non-malvaceous plants in east and south east Asia.</title>
        <authorList>
            <person name="Bull S.E."/>
            <person name="Tsai W.S."/>
            <person name="Briddon R.W."/>
            <person name="Markham P.G."/>
            <person name="Stanley J."/>
            <person name="Green S.K."/>
        </authorList>
    </citation>
    <scope>NUCLEOTIDE SEQUENCE [LARGE SCALE GENOMIC DNA]</scope>
</reference>
<sequence length="118" mass="13558">MTIKYNNNKGMKFIVDVKLMQEDKISVQIQIFSTQSASLARKKLMIPYSHAGIITPFDFNSLEEGVTNIIKIMYKDSPIGEFKQEDMIEIVDIFMMQEAPVININVSDEYDVYTHVSV</sequence>
<dbReference type="GeneID" id="80519779"/>